<dbReference type="CDD" id="cd22233">
    <property type="entry name" value="RHH_CopAso-like"/>
    <property type="match status" value="1"/>
</dbReference>
<dbReference type="InterPro" id="IPR010985">
    <property type="entry name" value="Ribbon_hlx_hlx"/>
</dbReference>
<gene>
    <name evidence="2" type="ORF">FEA48_23635</name>
</gene>
<dbReference type="SUPFAM" id="SSF47598">
    <property type="entry name" value="Ribbon-helix-helix"/>
    <property type="match status" value="1"/>
</dbReference>
<dbReference type="Proteomes" id="UP000307510">
    <property type="component" value="Unassembled WGS sequence"/>
</dbReference>
<dbReference type="InterPro" id="IPR002145">
    <property type="entry name" value="CopG"/>
</dbReference>
<organism evidence="2 3">
    <name type="scientific">Pseudomonas nitroreducens</name>
    <dbReference type="NCBI Taxonomy" id="46680"/>
    <lineage>
        <taxon>Bacteria</taxon>
        <taxon>Pseudomonadati</taxon>
        <taxon>Pseudomonadota</taxon>
        <taxon>Gammaproteobacteria</taxon>
        <taxon>Pseudomonadales</taxon>
        <taxon>Pseudomonadaceae</taxon>
        <taxon>Pseudomonas</taxon>
    </lineage>
</organism>
<dbReference type="EMBL" id="VASG01000007">
    <property type="protein sequence ID" value="TLP70827.1"/>
    <property type="molecule type" value="Genomic_DNA"/>
</dbReference>
<evidence type="ECO:0000313" key="3">
    <source>
        <dbReference type="Proteomes" id="UP000307510"/>
    </source>
</evidence>
<name>A0A5R8ZYV7_PSENT</name>
<protein>
    <submittedName>
        <fullName evidence="2">Ribbon-helix-helix protein, CopG family</fullName>
    </submittedName>
</protein>
<dbReference type="AlphaFoldDB" id="A0A5R8ZYV7"/>
<evidence type="ECO:0000259" key="1">
    <source>
        <dbReference type="Pfam" id="PF01402"/>
    </source>
</evidence>
<reference evidence="3" key="2">
    <citation type="submission" date="2019-06" db="EMBL/GenBank/DDBJ databases">
        <title>AzeR, a transcriptional regulator that responds to azelaic acid in Pseudomonas nitroreducens.</title>
        <authorList>
            <person name="Bez C."/>
            <person name="Javvadi S.G."/>
            <person name="Bertani I."/>
            <person name="Devescovi G."/>
            <person name="Studholme D.J."/>
            <person name="Geller A."/>
            <person name="Levy A."/>
            <person name="Venturi V."/>
        </authorList>
    </citation>
    <scope>NUCLEOTIDE SEQUENCE [LARGE SCALE GENOMIC DNA]</scope>
    <source>
        <strain evidence="3">DSM 9128</strain>
    </source>
</reference>
<dbReference type="Gene3D" id="1.10.1220.10">
    <property type="entry name" value="Met repressor-like"/>
    <property type="match status" value="1"/>
</dbReference>
<dbReference type="Pfam" id="PF01402">
    <property type="entry name" value="RHH_1"/>
    <property type="match status" value="1"/>
</dbReference>
<reference evidence="2 3" key="1">
    <citation type="submission" date="2019-05" db="EMBL/GenBank/DDBJ databases">
        <authorList>
            <person name="Moore K."/>
            <person name="O'Neill P."/>
            <person name="Farbos A."/>
            <person name="Studholme D.J."/>
        </authorList>
    </citation>
    <scope>NUCLEOTIDE SEQUENCE [LARGE SCALE GENOMIC DNA]</scope>
    <source>
        <strain evidence="2 3">DSM 9128</strain>
    </source>
</reference>
<proteinExistence type="predicted"/>
<sequence length="91" mass="10743">MNMATSVKLDEEMLARIRELAELRQRSPHWIIREAIGQYVVREEQREKLKKDTEQAWEEFQATGQHVTAEAVENWLNSWGAEDEQDTPKCE</sequence>
<comment type="caution">
    <text evidence="2">The sequence shown here is derived from an EMBL/GenBank/DDBJ whole genome shotgun (WGS) entry which is preliminary data.</text>
</comment>
<accession>A0A5R8ZYV7</accession>
<dbReference type="GO" id="GO:0006355">
    <property type="term" value="P:regulation of DNA-templated transcription"/>
    <property type="evidence" value="ECO:0007669"/>
    <property type="project" value="InterPro"/>
</dbReference>
<feature type="domain" description="Ribbon-helix-helix protein CopG" evidence="1">
    <location>
        <begin position="4"/>
        <end position="43"/>
    </location>
</feature>
<evidence type="ECO:0000313" key="2">
    <source>
        <dbReference type="EMBL" id="TLP70827.1"/>
    </source>
</evidence>
<dbReference type="InterPro" id="IPR013321">
    <property type="entry name" value="Arc_rbn_hlx_hlx"/>
</dbReference>